<dbReference type="EMBL" id="FNJC01000001">
    <property type="protein sequence ID" value="SDO41403.1"/>
    <property type="molecule type" value="Genomic_DNA"/>
</dbReference>
<evidence type="ECO:0000256" key="1">
    <source>
        <dbReference type="ARBA" id="ARBA00022490"/>
    </source>
</evidence>
<keyword evidence="5 6" id="KW-0949">S-adenosyl-L-methionine</keyword>
<protein>
    <recommendedName>
        <fullName evidence="6">Ribosomal RNA small subunit methyltransferase G</fullName>
        <ecNumber evidence="6">2.1.1.170</ecNumber>
    </recommendedName>
    <alternativeName>
        <fullName evidence="6">16S rRNA 7-methylguanosine methyltransferase</fullName>
        <shortName evidence="6">16S rRNA m7G methyltransferase</shortName>
    </alternativeName>
</protein>
<comment type="catalytic activity">
    <reaction evidence="6">
        <text>guanosine(527) in 16S rRNA + S-adenosyl-L-methionine = N(7)-methylguanosine(527) in 16S rRNA + S-adenosyl-L-homocysteine</text>
        <dbReference type="Rhea" id="RHEA:42732"/>
        <dbReference type="Rhea" id="RHEA-COMP:10209"/>
        <dbReference type="Rhea" id="RHEA-COMP:10210"/>
        <dbReference type="ChEBI" id="CHEBI:57856"/>
        <dbReference type="ChEBI" id="CHEBI:59789"/>
        <dbReference type="ChEBI" id="CHEBI:74269"/>
        <dbReference type="ChEBI" id="CHEBI:74480"/>
        <dbReference type="EC" id="2.1.1.170"/>
    </reaction>
</comment>
<evidence type="ECO:0000313" key="7">
    <source>
        <dbReference type="EMBL" id="SDO41403.1"/>
    </source>
</evidence>
<organism evidence="7 8">
    <name type="scientific">Filomicrobium insigne</name>
    <dbReference type="NCBI Taxonomy" id="418854"/>
    <lineage>
        <taxon>Bacteria</taxon>
        <taxon>Pseudomonadati</taxon>
        <taxon>Pseudomonadota</taxon>
        <taxon>Alphaproteobacteria</taxon>
        <taxon>Hyphomicrobiales</taxon>
        <taxon>Hyphomicrobiaceae</taxon>
        <taxon>Filomicrobium</taxon>
    </lineage>
</organism>
<dbReference type="InterPro" id="IPR029063">
    <property type="entry name" value="SAM-dependent_MTases_sf"/>
</dbReference>
<comment type="caution">
    <text evidence="7">The sequence shown here is derived from an EMBL/GenBank/DDBJ whole genome shotgun (WGS) entry which is preliminary data.</text>
</comment>
<name>A0A1H0JD00_9HYPH</name>
<evidence type="ECO:0000256" key="3">
    <source>
        <dbReference type="ARBA" id="ARBA00022603"/>
    </source>
</evidence>
<dbReference type="InterPro" id="IPR003682">
    <property type="entry name" value="rRNA_ssu_MeTfrase_G"/>
</dbReference>
<feature type="binding site" evidence="6">
    <location>
        <position position="82"/>
    </location>
    <ligand>
        <name>S-adenosyl-L-methionine</name>
        <dbReference type="ChEBI" id="CHEBI:59789"/>
    </ligand>
</feature>
<gene>
    <name evidence="6" type="primary">rsmG</name>
    <name evidence="7" type="ORF">SAMN04488061_1126</name>
</gene>
<comment type="similarity">
    <text evidence="6">Belongs to the methyltransferase superfamily. RNA methyltransferase RsmG family.</text>
</comment>
<dbReference type="Gene3D" id="3.40.50.150">
    <property type="entry name" value="Vaccinia Virus protein VP39"/>
    <property type="match status" value="1"/>
</dbReference>
<dbReference type="NCBIfam" id="TIGR00138">
    <property type="entry name" value="rsmG_gidB"/>
    <property type="match status" value="1"/>
</dbReference>
<dbReference type="RefSeq" id="WP_244512364.1">
    <property type="nucleotide sequence ID" value="NZ_FNJC01000001.1"/>
</dbReference>
<evidence type="ECO:0000256" key="2">
    <source>
        <dbReference type="ARBA" id="ARBA00022552"/>
    </source>
</evidence>
<keyword evidence="1 6" id="KW-0963">Cytoplasm</keyword>
<dbReference type="PIRSF" id="PIRSF003078">
    <property type="entry name" value="GidB"/>
    <property type="match status" value="1"/>
</dbReference>
<accession>A0A1H0JD00</accession>
<dbReference type="EC" id="2.1.1.170" evidence="6"/>
<dbReference type="SUPFAM" id="SSF53335">
    <property type="entry name" value="S-adenosyl-L-methionine-dependent methyltransferases"/>
    <property type="match status" value="1"/>
</dbReference>
<reference evidence="7 8" key="1">
    <citation type="submission" date="2016-10" db="EMBL/GenBank/DDBJ databases">
        <authorList>
            <person name="Varghese N."/>
            <person name="Submissions S."/>
        </authorList>
    </citation>
    <scope>NUCLEOTIDE SEQUENCE [LARGE SCALE GENOMIC DNA]</scope>
    <source>
        <strain evidence="7 8">CGMCC 1.6497</strain>
    </source>
</reference>
<dbReference type="PANTHER" id="PTHR31760">
    <property type="entry name" value="S-ADENOSYL-L-METHIONINE-DEPENDENT METHYLTRANSFERASES SUPERFAMILY PROTEIN"/>
    <property type="match status" value="1"/>
</dbReference>
<keyword evidence="4 6" id="KW-0808">Transferase</keyword>
<dbReference type="HAMAP" id="MF_00074">
    <property type="entry name" value="16SrRNA_methyltr_G"/>
    <property type="match status" value="1"/>
</dbReference>
<dbReference type="GO" id="GO:0032259">
    <property type="term" value="P:methylation"/>
    <property type="evidence" value="ECO:0007669"/>
    <property type="project" value="UniProtKB-KW"/>
</dbReference>
<comment type="function">
    <text evidence="6">Specifically methylates the N7 position of guanine in position 527 of 16S rRNA.</text>
</comment>
<evidence type="ECO:0000256" key="6">
    <source>
        <dbReference type="HAMAP-Rule" id="MF_00074"/>
    </source>
</evidence>
<evidence type="ECO:0000313" key="8">
    <source>
        <dbReference type="Proteomes" id="UP000198795"/>
    </source>
</evidence>
<dbReference type="GO" id="GO:0008168">
    <property type="term" value="F:methyltransferase activity"/>
    <property type="evidence" value="ECO:0007669"/>
    <property type="project" value="UniProtKB-KW"/>
</dbReference>
<keyword evidence="3 6" id="KW-0489">Methyltransferase</keyword>
<keyword evidence="8" id="KW-1185">Reference proteome</keyword>
<feature type="binding site" evidence="6">
    <location>
        <position position="87"/>
    </location>
    <ligand>
        <name>S-adenosyl-L-methionine</name>
        <dbReference type="ChEBI" id="CHEBI:59789"/>
    </ligand>
</feature>
<sequence>MTPNDMSSINISGPEEFIEYFDISRETLELLDIYANTLQHWQKTINLVAPSTLDSVWQRHFADSAQLLKLAPENVTSWVDLGSGAGFPGLVIAILIHGKRGAEAGSVVRLIESDARKAAFLGEIARRTSVAVDIVPRRIELSSTQANFEPVEVVTARALAPLERLLGLAYRFFNDGTIGLFPKGRDVEREIEAARKDWQFDVRLEQSLTDPEGRIAVIEHLKAKSKG</sequence>
<feature type="binding site" evidence="6">
    <location>
        <begin position="139"/>
        <end position="140"/>
    </location>
    <ligand>
        <name>S-adenosyl-L-methionine</name>
        <dbReference type="ChEBI" id="CHEBI:59789"/>
    </ligand>
</feature>
<keyword evidence="2 6" id="KW-0698">rRNA processing</keyword>
<comment type="subcellular location">
    <subcellularLocation>
        <location evidence="6">Cytoplasm</location>
    </subcellularLocation>
</comment>
<proteinExistence type="inferred from homology"/>
<evidence type="ECO:0000256" key="5">
    <source>
        <dbReference type="ARBA" id="ARBA00022691"/>
    </source>
</evidence>
<dbReference type="Proteomes" id="UP000198795">
    <property type="component" value="Unassembled WGS sequence"/>
</dbReference>
<comment type="caution">
    <text evidence="6">Lacks conserved residue(s) required for the propagation of feature annotation.</text>
</comment>
<dbReference type="Pfam" id="PF02527">
    <property type="entry name" value="GidB"/>
    <property type="match status" value="1"/>
</dbReference>
<evidence type="ECO:0000256" key="4">
    <source>
        <dbReference type="ARBA" id="ARBA00022679"/>
    </source>
</evidence>
<feature type="binding site" evidence="6">
    <location>
        <position position="157"/>
    </location>
    <ligand>
        <name>S-adenosyl-L-methionine</name>
        <dbReference type="ChEBI" id="CHEBI:59789"/>
    </ligand>
</feature>
<dbReference type="PANTHER" id="PTHR31760:SF0">
    <property type="entry name" value="S-ADENOSYL-L-METHIONINE-DEPENDENT METHYLTRANSFERASES SUPERFAMILY PROTEIN"/>
    <property type="match status" value="1"/>
</dbReference>